<keyword evidence="2" id="KW-1185">Reference proteome</keyword>
<dbReference type="EMBL" id="JACEEZ010007070">
    <property type="protein sequence ID" value="KAG0724308.1"/>
    <property type="molecule type" value="Genomic_DNA"/>
</dbReference>
<comment type="caution">
    <text evidence="1">The sequence shown here is derived from an EMBL/GenBank/DDBJ whole genome shotgun (WGS) entry which is preliminary data.</text>
</comment>
<evidence type="ECO:0000313" key="2">
    <source>
        <dbReference type="Proteomes" id="UP000770661"/>
    </source>
</evidence>
<name>A0A8J5CL11_CHIOP</name>
<reference evidence="1" key="1">
    <citation type="submission" date="2020-07" db="EMBL/GenBank/DDBJ databases">
        <title>The High-quality genome of the commercially important snow crab, Chionoecetes opilio.</title>
        <authorList>
            <person name="Jeong J.-H."/>
            <person name="Ryu S."/>
        </authorList>
    </citation>
    <scope>NUCLEOTIDE SEQUENCE</scope>
    <source>
        <strain evidence="1">MADBK_172401_WGS</strain>
        <tissue evidence="1">Digestive gland</tissue>
    </source>
</reference>
<dbReference type="Proteomes" id="UP000770661">
    <property type="component" value="Unassembled WGS sequence"/>
</dbReference>
<evidence type="ECO:0000313" key="1">
    <source>
        <dbReference type="EMBL" id="KAG0724308.1"/>
    </source>
</evidence>
<proteinExistence type="predicted"/>
<accession>A0A8J5CL11</accession>
<protein>
    <submittedName>
        <fullName evidence="1">Uncharacterized protein</fullName>
    </submittedName>
</protein>
<dbReference type="AlphaFoldDB" id="A0A8J5CL11"/>
<sequence length="168" mass="19022">MEKKPQHREKLEGKELYVTCEQLCFKITKEQWEKAPSLSQVKKSRHTAFPFSMHFMQQNLGTSLSSSLQRIQTSLVLCLGMCHKIPSTCFPEVRERRTGQDSWISPQMSRTLGGSVCDSLILGCMPLQAVIPSVHSLAGEDDDTKQVKMDKTTRMLFPRTWALMGSVS</sequence>
<organism evidence="1 2">
    <name type="scientific">Chionoecetes opilio</name>
    <name type="common">Atlantic snow crab</name>
    <name type="synonym">Cancer opilio</name>
    <dbReference type="NCBI Taxonomy" id="41210"/>
    <lineage>
        <taxon>Eukaryota</taxon>
        <taxon>Metazoa</taxon>
        <taxon>Ecdysozoa</taxon>
        <taxon>Arthropoda</taxon>
        <taxon>Crustacea</taxon>
        <taxon>Multicrustacea</taxon>
        <taxon>Malacostraca</taxon>
        <taxon>Eumalacostraca</taxon>
        <taxon>Eucarida</taxon>
        <taxon>Decapoda</taxon>
        <taxon>Pleocyemata</taxon>
        <taxon>Brachyura</taxon>
        <taxon>Eubrachyura</taxon>
        <taxon>Majoidea</taxon>
        <taxon>Majidae</taxon>
        <taxon>Chionoecetes</taxon>
    </lineage>
</organism>
<gene>
    <name evidence="1" type="ORF">GWK47_005210</name>
</gene>